<sequence>MADIKINGYGKKGADGKDGKDGSIFFSSGCNAKPAEDGKHAKNIDLVLSSVKGSKVPGHIHITGTKGNQLYDKECFLDLTGMIHFIANGGNGGDGGKDGDASYKNSTCEYRGHGGEGTKGGNGGNGGQIKITTNEHDSHLLTLIGKYDTNGGKGGKAGKHGNGNNMYDDNLVNGRDGKNGTFKCGVMAEDGQWYEKSPVQTNILKIKNLKYEPQAESGIYEPGSTLNITNMKLENIGSEPTPKHTLIRIELDSKTKWIKNHSIFAPLHIQPNNHKSLRMSVNINDCEAVDEEPLKDLVNLEFKAVMTKIERPYQISFEESFEFVIQYPIKMSEVTAIRTQSDIYVLFLSVSNISESAFGRHSNFGRQVRTVLTNDESINEEIDNQEIPFVEAGKSIQVTSKVKLNNDNSWHNFTVTLQIGLVDEPNKLKSIQRRRFKIKTTSKSTQDFILDASMNACENVTNKKKNITNKGLIDISLSYQFDEQTNLKKVLFRGSMNCNDGLNISLNNSFYFGMDEYIYIANSKDLQDYDETNEIINYRRPFKLRLHQIEIDSINDSGIIEPSSDNIKIKTLKLRNEGEMPTPNNYGIYIIISSKNNIIHNNILCTITESIQFNQIYELQNLICKRSRLNNPDINTFPLQIKEDIMLKAVLDSKINCTLQDFNSKKIDILIQHPILIDEFIGIRRPSATREIYNIFWKVKNISNIEVGKSSKEKRQIECFIYNYNNDDRLYRNEIKHLEAKSNDLLSTKIEIRNDFNGQSRFDIKLLIGTMESPEVLLPIQSYPFNLKPLGGSIYNLMDLVFDLNAGRLNLNDEQDDYASPGSVQLIISTPDSIKHKVGDIAIQGTLQYTNGWKININESFSLGKTGMIHLYPNGKKDLYKGTIDIEIMQEDAELLYLIDSSSLDKCKNQLYKVITGSILGNQVHLYYQMYELTLVDFGFEFEDKNGIYEPGAIINVSNIRFKNTGGMPTPNNYKISIDSLISTGISLINDNSLHLSKSIEPAQEIMFTQDDEKLLEFQIIEQGSISKDKPLNKMFTVYLKALMLGIDREITFDFFKQVNVKYPIQFNDEIKSSVNSKVTRVSWILSNISQIDLGSKSKSRRIVKAQITIDKMIPESSLKFKSTLGLSNYLEQEILLLNGNQTKEMFCDLVSTLSENEQSIIKASVTISLCLGTIKSPHKVNNIEVRKKSIIISPSYKTNNKDDLLLVTNSKTTRKDIESWFKLCQKLNLTVSLWDIKKEGHIDLLESNIMTDFSGKSIVVLNNEFEKGNSIIDLINPLQFYQAVNSHDIKFYIVGTTISDNKIKSLFIPESLIQKSDNSQITSKFNTIKNYVKVKQKVNPTKNTNIECINTSLRPITLIRMNSNSGSNHYTRQKVQKLSIFAEKWFNNRNIFISILGNKRANDRIISCKTYDRTKRHLTYHNRDPKYPINSKTNKIGLLSCISFTKRLEQLQGMMFLHDETSNELLEIHKNLVEVDLAMEIISLCERLEFDSIPDDNLLKYFTFFNKFCMEFIVSIISKEGSLSAANSDWILNVLAKLEISVSFLNLFKLDQFIQMQYQKSFQLLIENNKILNFQSIKDTLNDKVNSMMKHWSKHFNRQSAQQNVLKFVKCKLLEFLYIEGNLKTEWNYLNDSMDIFLNEEEYNDYNKFHVIAHKINDEYSEDYKKEIGLIAKQNASLLQDIETGIVIIRTEKFNHGSEKFNKNHGSEETIKYLGPEKINENYDSKKINENNFGAEYINENHETELVNEKNLDTEKINENHESESNIKE</sequence>
<proteinExistence type="predicted"/>
<evidence type="ECO:0000259" key="1">
    <source>
        <dbReference type="Pfam" id="PF25560"/>
    </source>
</evidence>
<reference evidence="2" key="1">
    <citation type="submission" date="2021-06" db="EMBL/GenBank/DDBJ databases">
        <authorList>
            <person name="Kallberg Y."/>
            <person name="Tangrot J."/>
            <person name="Rosling A."/>
        </authorList>
    </citation>
    <scope>NUCLEOTIDE SEQUENCE</scope>
    <source>
        <strain evidence="2">UK204</strain>
    </source>
</reference>
<feature type="domain" description="DUF7932" evidence="1">
    <location>
        <begin position="544"/>
        <end position="666"/>
    </location>
</feature>
<keyword evidence="3" id="KW-1185">Reference proteome</keyword>
<organism evidence="2 3">
    <name type="scientific">Funneliformis caledonium</name>
    <dbReference type="NCBI Taxonomy" id="1117310"/>
    <lineage>
        <taxon>Eukaryota</taxon>
        <taxon>Fungi</taxon>
        <taxon>Fungi incertae sedis</taxon>
        <taxon>Mucoromycota</taxon>
        <taxon>Glomeromycotina</taxon>
        <taxon>Glomeromycetes</taxon>
        <taxon>Glomerales</taxon>
        <taxon>Glomeraceae</taxon>
        <taxon>Funneliformis</taxon>
    </lineage>
</organism>
<feature type="domain" description="DUF7932" evidence="1">
    <location>
        <begin position="212"/>
        <end position="327"/>
    </location>
</feature>
<dbReference type="Proteomes" id="UP000789570">
    <property type="component" value="Unassembled WGS sequence"/>
</dbReference>
<dbReference type="Pfam" id="PF25560">
    <property type="entry name" value="DUF7932"/>
    <property type="match status" value="3"/>
</dbReference>
<dbReference type="InterPro" id="IPR057692">
    <property type="entry name" value="DUF7932"/>
</dbReference>
<name>A0A9N8VIG2_9GLOM</name>
<comment type="caution">
    <text evidence="2">The sequence shown here is derived from an EMBL/GenBank/DDBJ whole genome shotgun (WGS) entry which is preliminary data.</text>
</comment>
<dbReference type="EMBL" id="CAJVPQ010000152">
    <property type="protein sequence ID" value="CAG8451246.1"/>
    <property type="molecule type" value="Genomic_DNA"/>
</dbReference>
<evidence type="ECO:0000313" key="2">
    <source>
        <dbReference type="EMBL" id="CAG8451246.1"/>
    </source>
</evidence>
<evidence type="ECO:0000313" key="3">
    <source>
        <dbReference type="Proteomes" id="UP000789570"/>
    </source>
</evidence>
<accession>A0A9N8VIG2</accession>
<dbReference type="OrthoDB" id="5319158at2759"/>
<protein>
    <submittedName>
        <fullName evidence="2">7890_t:CDS:1</fullName>
    </submittedName>
</protein>
<feature type="domain" description="DUF7932" evidence="1">
    <location>
        <begin position="933"/>
        <end position="1063"/>
    </location>
</feature>
<gene>
    <name evidence="2" type="ORF">FCALED_LOCUS1245</name>
</gene>